<dbReference type="OrthoDB" id="10262646at2759"/>
<accession>A0A4Y2DPL6</accession>
<gene>
    <name evidence="4" type="ORF">AVEN_30184_1</name>
</gene>
<evidence type="ECO:0000259" key="2">
    <source>
        <dbReference type="Pfam" id="PF14728"/>
    </source>
</evidence>
<dbReference type="PANTHER" id="PTHR20991:SF0">
    <property type="entry name" value="PROTEIN PTHB1"/>
    <property type="match status" value="1"/>
</dbReference>
<evidence type="ECO:0000313" key="5">
    <source>
        <dbReference type="Proteomes" id="UP000499080"/>
    </source>
</evidence>
<sequence length="225" mass="24532">MFDLLGTQKLGNEISLSITVSHHLGPADMSESRDSTGRTLGPVPEVPIKVNLKCRSVIHDVRLMIHVESPLKVSQNVFVFGSVMDGSQAIASVFLEYPFIPSSLKVTAHAVYTNSYGAPRIVDSSALLPLSAVAKACPPVKEGETKVTIDINKKPLLLNEIFPVSRFNANEMDDLSLPEGCKYVDNSSDRPTSASQASNVGESEYIPQDDFSNTFDDMENEEMII</sequence>
<evidence type="ECO:0000313" key="4">
    <source>
        <dbReference type="EMBL" id="GBM18772.1"/>
    </source>
</evidence>
<dbReference type="InterPro" id="IPR026511">
    <property type="entry name" value="PTHB1"/>
</dbReference>
<organism evidence="4 5">
    <name type="scientific">Araneus ventricosus</name>
    <name type="common">Orbweaver spider</name>
    <name type="synonym">Epeira ventricosa</name>
    <dbReference type="NCBI Taxonomy" id="182803"/>
    <lineage>
        <taxon>Eukaryota</taxon>
        <taxon>Metazoa</taxon>
        <taxon>Ecdysozoa</taxon>
        <taxon>Arthropoda</taxon>
        <taxon>Chelicerata</taxon>
        <taxon>Arachnida</taxon>
        <taxon>Araneae</taxon>
        <taxon>Araneomorphae</taxon>
        <taxon>Entelegynae</taxon>
        <taxon>Araneoidea</taxon>
        <taxon>Araneidae</taxon>
        <taxon>Araneus</taxon>
    </lineage>
</organism>
<feature type="domain" description="PTHB1 platform" evidence="3">
    <location>
        <begin position="129"/>
        <end position="163"/>
    </location>
</feature>
<dbReference type="GO" id="GO:0034464">
    <property type="term" value="C:BBSome"/>
    <property type="evidence" value="ECO:0007669"/>
    <property type="project" value="InterPro"/>
</dbReference>
<feature type="compositionally biased region" description="Polar residues" evidence="1">
    <location>
        <begin position="185"/>
        <end position="201"/>
    </location>
</feature>
<dbReference type="Pfam" id="PF14728">
    <property type="entry name" value="PTHB1_GAE"/>
    <property type="match status" value="1"/>
</dbReference>
<proteinExistence type="predicted"/>
<dbReference type="GO" id="GO:0016020">
    <property type="term" value="C:membrane"/>
    <property type="evidence" value="ECO:0007669"/>
    <property type="project" value="TreeGrafter"/>
</dbReference>
<dbReference type="InterPro" id="IPR055362">
    <property type="entry name" value="PTHB1_pf_dom"/>
</dbReference>
<evidence type="ECO:0000256" key="1">
    <source>
        <dbReference type="SAM" id="MobiDB-lite"/>
    </source>
</evidence>
<dbReference type="GO" id="GO:0060271">
    <property type="term" value="P:cilium assembly"/>
    <property type="evidence" value="ECO:0007669"/>
    <property type="project" value="TreeGrafter"/>
</dbReference>
<dbReference type="PANTHER" id="PTHR20991">
    <property type="entry name" value="PARATHYROID HORMONE-RESPONSIVE B1 GENE"/>
    <property type="match status" value="1"/>
</dbReference>
<feature type="region of interest" description="Disordered" evidence="1">
    <location>
        <begin position="182"/>
        <end position="213"/>
    </location>
</feature>
<dbReference type="Proteomes" id="UP000499080">
    <property type="component" value="Unassembled WGS sequence"/>
</dbReference>
<comment type="caution">
    <text evidence="4">The sequence shown here is derived from an EMBL/GenBank/DDBJ whole genome shotgun (WGS) entry which is preliminary data.</text>
</comment>
<name>A0A4Y2DPL6_ARAVE</name>
<keyword evidence="5" id="KW-1185">Reference proteome</keyword>
<dbReference type="EMBL" id="BGPR01000411">
    <property type="protein sequence ID" value="GBM18772.1"/>
    <property type="molecule type" value="Genomic_DNA"/>
</dbReference>
<reference evidence="4 5" key="1">
    <citation type="journal article" date="2019" name="Sci. Rep.">
        <title>Orb-weaving spider Araneus ventricosus genome elucidates the spidroin gene catalogue.</title>
        <authorList>
            <person name="Kono N."/>
            <person name="Nakamura H."/>
            <person name="Ohtoshi R."/>
            <person name="Moran D.A.P."/>
            <person name="Shinohara A."/>
            <person name="Yoshida Y."/>
            <person name="Fujiwara M."/>
            <person name="Mori M."/>
            <person name="Tomita M."/>
            <person name="Arakawa K."/>
        </authorList>
    </citation>
    <scope>NUCLEOTIDE SEQUENCE [LARGE SCALE GENOMIC DNA]</scope>
</reference>
<feature type="domain" description="PTHB1 GAE" evidence="2">
    <location>
        <begin position="43"/>
        <end position="125"/>
    </location>
</feature>
<evidence type="ECO:0000259" key="3">
    <source>
        <dbReference type="Pfam" id="PF23337"/>
    </source>
</evidence>
<protein>
    <submittedName>
        <fullName evidence="4">Uncharacterized protein</fullName>
    </submittedName>
</protein>
<dbReference type="AlphaFoldDB" id="A0A4Y2DPL6"/>
<dbReference type="Pfam" id="PF23337">
    <property type="entry name" value="PTHB1_pf"/>
    <property type="match status" value="1"/>
</dbReference>
<dbReference type="InterPro" id="IPR028074">
    <property type="entry name" value="PHTB1_GAE_dom"/>
</dbReference>